<name>A0AAV0MBR3_9ROSI</name>
<keyword evidence="2" id="KW-1185">Reference proteome</keyword>
<proteinExistence type="predicted"/>
<evidence type="ECO:0000313" key="1">
    <source>
        <dbReference type="EMBL" id="CAI0444189.1"/>
    </source>
</evidence>
<dbReference type="Proteomes" id="UP001154282">
    <property type="component" value="Unassembled WGS sequence"/>
</dbReference>
<gene>
    <name evidence="1" type="ORF">LITE_LOCUS27994</name>
</gene>
<protein>
    <submittedName>
        <fullName evidence="1">Uncharacterized protein</fullName>
    </submittedName>
</protein>
<organism evidence="1 2">
    <name type="scientific">Linum tenue</name>
    <dbReference type="NCBI Taxonomy" id="586396"/>
    <lineage>
        <taxon>Eukaryota</taxon>
        <taxon>Viridiplantae</taxon>
        <taxon>Streptophyta</taxon>
        <taxon>Embryophyta</taxon>
        <taxon>Tracheophyta</taxon>
        <taxon>Spermatophyta</taxon>
        <taxon>Magnoliopsida</taxon>
        <taxon>eudicotyledons</taxon>
        <taxon>Gunneridae</taxon>
        <taxon>Pentapetalae</taxon>
        <taxon>rosids</taxon>
        <taxon>fabids</taxon>
        <taxon>Malpighiales</taxon>
        <taxon>Linaceae</taxon>
        <taxon>Linum</taxon>
    </lineage>
</organism>
<reference evidence="1" key="1">
    <citation type="submission" date="2022-08" db="EMBL/GenBank/DDBJ databases">
        <authorList>
            <person name="Gutierrez-Valencia J."/>
        </authorList>
    </citation>
    <scope>NUCLEOTIDE SEQUENCE</scope>
</reference>
<accession>A0AAV0MBR3</accession>
<evidence type="ECO:0000313" key="2">
    <source>
        <dbReference type="Proteomes" id="UP001154282"/>
    </source>
</evidence>
<comment type="caution">
    <text evidence="1">The sequence shown here is derived from an EMBL/GenBank/DDBJ whole genome shotgun (WGS) entry which is preliminary data.</text>
</comment>
<sequence length="77" mass="8703">MQQPGLRRYDGGLDARFRGRDKRVARERGQGADLRRGIRPSLQLAGELELGRGRGSFAPLPMCRQTLFPIEHDVDLD</sequence>
<dbReference type="AlphaFoldDB" id="A0AAV0MBR3"/>
<dbReference type="EMBL" id="CAMGYJ010000007">
    <property type="protein sequence ID" value="CAI0444189.1"/>
    <property type="molecule type" value="Genomic_DNA"/>
</dbReference>